<evidence type="ECO:0000256" key="4">
    <source>
        <dbReference type="ARBA" id="ARBA00023163"/>
    </source>
</evidence>
<dbReference type="GO" id="GO:0003677">
    <property type="term" value="F:DNA binding"/>
    <property type="evidence" value="ECO:0007669"/>
    <property type="project" value="UniProtKB-KW"/>
</dbReference>
<feature type="domain" description="HTH lysR-type" evidence="5">
    <location>
        <begin position="1"/>
        <end position="59"/>
    </location>
</feature>
<protein>
    <submittedName>
        <fullName evidence="6">LysR family transcriptional regulator</fullName>
    </submittedName>
</protein>
<dbReference type="InterPro" id="IPR000847">
    <property type="entry name" value="LysR_HTH_N"/>
</dbReference>
<dbReference type="Proteomes" id="UP000663444">
    <property type="component" value="Chromosome"/>
</dbReference>
<keyword evidence="4" id="KW-0804">Transcription</keyword>
<dbReference type="SUPFAM" id="SSF53850">
    <property type="entry name" value="Periplasmic binding protein-like II"/>
    <property type="match status" value="1"/>
</dbReference>
<keyword evidence="7" id="KW-1185">Reference proteome</keyword>
<dbReference type="PANTHER" id="PTHR30537:SF5">
    <property type="entry name" value="HTH-TYPE TRANSCRIPTIONAL ACTIVATOR TTDR-RELATED"/>
    <property type="match status" value="1"/>
</dbReference>
<dbReference type="CDD" id="cd08422">
    <property type="entry name" value="PBP2_CrgA_like"/>
    <property type="match status" value="1"/>
</dbReference>
<name>A0A974SPD0_9RHOO</name>
<comment type="similarity">
    <text evidence="1">Belongs to the LysR transcriptional regulatory family.</text>
</comment>
<accession>A0A974SPD0</accession>
<proteinExistence type="inferred from homology"/>
<dbReference type="Gene3D" id="1.10.10.10">
    <property type="entry name" value="Winged helix-like DNA-binding domain superfamily/Winged helix DNA-binding domain"/>
    <property type="match status" value="1"/>
</dbReference>
<dbReference type="RefSeq" id="WP_203387500.1">
    <property type="nucleotide sequence ID" value="NZ_CP064781.1"/>
</dbReference>
<dbReference type="Gene3D" id="3.40.190.290">
    <property type="match status" value="1"/>
</dbReference>
<dbReference type="PANTHER" id="PTHR30537">
    <property type="entry name" value="HTH-TYPE TRANSCRIPTIONAL REGULATOR"/>
    <property type="match status" value="1"/>
</dbReference>
<gene>
    <name evidence="6" type="ORF">IWH25_00995</name>
</gene>
<dbReference type="PROSITE" id="PS50931">
    <property type="entry name" value="HTH_LYSR"/>
    <property type="match status" value="1"/>
</dbReference>
<dbReference type="InterPro" id="IPR036390">
    <property type="entry name" value="WH_DNA-bd_sf"/>
</dbReference>
<keyword evidence="2" id="KW-0805">Transcription regulation</keyword>
<evidence type="ECO:0000259" key="5">
    <source>
        <dbReference type="PROSITE" id="PS50931"/>
    </source>
</evidence>
<dbReference type="InterPro" id="IPR036388">
    <property type="entry name" value="WH-like_DNA-bd_sf"/>
</dbReference>
<dbReference type="AlphaFoldDB" id="A0A974SPD0"/>
<dbReference type="FunFam" id="3.40.190.290:FF:000001">
    <property type="entry name" value="Transcriptional regulator, LysR family"/>
    <property type="match status" value="1"/>
</dbReference>
<keyword evidence="3" id="KW-0238">DNA-binding</keyword>
<dbReference type="EMBL" id="CP064781">
    <property type="protein sequence ID" value="QRJ63969.1"/>
    <property type="molecule type" value="Genomic_DNA"/>
</dbReference>
<evidence type="ECO:0000313" key="7">
    <source>
        <dbReference type="Proteomes" id="UP000663444"/>
    </source>
</evidence>
<dbReference type="GO" id="GO:0003700">
    <property type="term" value="F:DNA-binding transcription factor activity"/>
    <property type="evidence" value="ECO:0007669"/>
    <property type="project" value="InterPro"/>
</dbReference>
<dbReference type="FunFam" id="1.10.10.10:FF:000001">
    <property type="entry name" value="LysR family transcriptional regulator"/>
    <property type="match status" value="1"/>
</dbReference>
<dbReference type="InterPro" id="IPR058163">
    <property type="entry name" value="LysR-type_TF_proteobact-type"/>
</dbReference>
<evidence type="ECO:0000313" key="6">
    <source>
        <dbReference type="EMBL" id="QRJ63969.1"/>
    </source>
</evidence>
<organism evidence="6 7">
    <name type="scientific">Azospira restricta</name>
    <dbReference type="NCBI Taxonomy" id="404405"/>
    <lineage>
        <taxon>Bacteria</taxon>
        <taxon>Pseudomonadati</taxon>
        <taxon>Pseudomonadota</taxon>
        <taxon>Betaproteobacteria</taxon>
        <taxon>Rhodocyclales</taxon>
        <taxon>Rhodocyclaceae</taxon>
        <taxon>Azospira</taxon>
    </lineage>
</organism>
<dbReference type="KEGG" id="ares:IWH25_00995"/>
<dbReference type="SUPFAM" id="SSF46785">
    <property type="entry name" value="Winged helix' DNA-binding domain"/>
    <property type="match status" value="1"/>
</dbReference>
<dbReference type="Pfam" id="PF00126">
    <property type="entry name" value="HTH_1"/>
    <property type="match status" value="1"/>
</dbReference>
<evidence type="ECO:0000256" key="1">
    <source>
        <dbReference type="ARBA" id="ARBA00009437"/>
    </source>
</evidence>
<reference evidence="6" key="1">
    <citation type="submission" date="2020-11" db="EMBL/GenBank/DDBJ databases">
        <title>Azospira restricta DSM 18626 genome sequence.</title>
        <authorList>
            <person name="Moe W.M."/>
        </authorList>
    </citation>
    <scope>NUCLEOTIDE SEQUENCE</scope>
    <source>
        <strain evidence="6">DSM 18626</strain>
    </source>
</reference>
<evidence type="ECO:0000256" key="2">
    <source>
        <dbReference type="ARBA" id="ARBA00023015"/>
    </source>
</evidence>
<evidence type="ECO:0000256" key="3">
    <source>
        <dbReference type="ARBA" id="ARBA00023125"/>
    </source>
</evidence>
<sequence length="306" mass="33833">MDRAAEMNAFVTAVEHGGFSAAARELGLSPSALSKLVSRLEDRLDVRLLHRTTRRLQLTPEGDVFFRRAQRILAAIDEAEAEVTEANASPRGLLRLHCGSAFGMHQLTPAIPRFLERYPDIRVDMTISDQPPAAMEEGIDLAVRIGPLDESSMVARRICNLQRVICAAPAYLKRHGTPRTPDDLQVHNCLWITSLPALRRWPFDTDEGIRVVNVGGNVVANTAETVLQLAVAGLGIIRLTDVIVGDAIRRGELVPILADWHHAEPVPLFATYPSGRHLSPKVRAMVDFLVEEFGSAPWRMRPDAPR</sequence>
<dbReference type="Pfam" id="PF03466">
    <property type="entry name" value="LysR_substrate"/>
    <property type="match status" value="1"/>
</dbReference>
<dbReference type="InterPro" id="IPR005119">
    <property type="entry name" value="LysR_subst-bd"/>
</dbReference>